<evidence type="ECO:0000313" key="2">
    <source>
        <dbReference type="EMBL" id="KKD45317.1"/>
    </source>
</evidence>
<feature type="domain" description="Cysteine-rich CPCC" evidence="1">
    <location>
        <begin position="4"/>
        <end position="33"/>
    </location>
</feature>
<evidence type="ECO:0000313" key="5">
    <source>
        <dbReference type="Proteomes" id="UP000523362"/>
    </source>
</evidence>
<dbReference type="InterPro" id="IPR025983">
    <property type="entry name" value="Cys_rich_CPCC"/>
</dbReference>
<proteinExistence type="predicted"/>
<name>A0A7X0X012_LISSE</name>
<dbReference type="AlphaFoldDB" id="A0A7X0X012"/>
<evidence type="ECO:0000313" key="3">
    <source>
        <dbReference type="EMBL" id="MBC1485106.1"/>
    </source>
</evidence>
<dbReference type="EMBL" id="JYOM01000014">
    <property type="protein sequence ID" value="KKD45317.1"/>
    <property type="molecule type" value="Genomic_DNA"/>
</dbReference>
<dbReference type="Pfam" id="PF14206">
    <property type="entry name" value="Cys_rich_CPCC"/>
    <property type="match status" value="2"/>
</dbReference>
<evidence type="ECO:0000313" key="4">
    <source>
        <dbReference type="Proteomes" id="UP000033536"/>
    </source>
</evidence>
<sequence length="98" mass="11399">MKKYRCLCCGNLTLAARAEYDICPVCFWEDDAYLMLDGDEMRFLYYEQKPLPEDLLNLRSGANHGLTLKEGQQNYKAFGACEKEMIPHVRKPKPFEKS</sequence>
<reference evidence="3 5" key="2">
    <citation type="submission" date="2020-03" db="EMBL/GenBank/DDBJ databases">
        <title>Soil Listeria distribution.</title>
        <authorList>
            <person name="Liao J."/>
            <person name="Wiedmann M."/>
        </authorList>
    </citation>
    <scope>NUCLEOTIDE SEQUENCE [LARGE SCALE GENOMIC DNA]</scope>
    <source>
        <strain evidence="3 5">FSL L7-1560</strain>
    </source>
</reference>
<dbReference type="EMBL" id="JAARRG010000001">
    <property type="protein sequence ID" value="MBC1485106.1"/>
    <property type="molecule type" value="Genomic_DNA"/>
</dbReference>
<dbReference type="RefSeq" id="WP_046326336.1">
    <property type="nucleotide sequence ID" value="NZ_JAARRG010000001.1"/>
</dbReference>
<organism evidence="3 5">
    <name type="scientific">Listeria seeligeri</name>
    <dbReference type="NCBI Taxonomy" id="1640"/>
    <lineage>
        <taxon>Bacteria</taxon>
        <taxon>Bacillati</taxon>
        <taxon>Bacillota</taxon>
        <taxon>Bacilli</taxon>
        <taxon>Bacillales</taxon>
        <taxon>Listeriaceae</taxon>
        <taxon>Listeria</taxon>
    </lineage>
</organism>
<dbReference type="Proteomes" id="UP000033536">
    <property type="component" value="Unassembled WGS sequence"/>
</dbReference>
<comment type="caution">
    <text evidence="3">The sequence shown here is derived from an EMBL/GenBank/DDBJ whole genome shotgun (WGS) entry which is preliminary data.</text>
</comment>
<gene>
    <name evidence="3" type="ORF">HB897_02530</name>
    <name evidence="2" type="ORF">UQ68_08580</name>
</gene>
<dbReference type="Proteomes" id="UP000523362">
    <property type="component" value="Unassembled WGS sequence"/>
</dbReference>
<evidence type="ECO:0000259" key="1">
    <source>
        <dbReference type="Pfam" id="PF14206"/>
    </source>
</evidence>
<accession>A0A7X0X012</accession>
<feature type="domain" description="Cysteine-rich CPCC" evidence="1">
    <location>
        <begin position="55"/>
        <end position="94"/>
    </location>
</feature>
<protein>
    <recommendedName>
        <fullName evidence="1">Cysteine-rich CPCC domain-containing protein</fullName>
    </recommendedName>
</protein>
<keyword evidence="4" id="KW-1185">Reference proteome</keyword>
<reference evidence="2 4" key="1">
    <citation type="submission" date="2015-02" db="EMBL/GenBank/DDBJ databases">
        <title>Sequencing of Listeria spp. dairy environmental strains.</title>
        <authorList>
            <person name="Muhterem-Uyar M."/>
            <person name="Wagner M."/>
            <person name="Schmitz-Esser S."/>
            <person name="Stessl B."/>
        </authorList>
    </citation>
    <scope>NUCLEOTIDE SEQUENCE [LARGE SCALE GENOMIC DNA]</scope>
    <source>
        <strain evidence="2 4">7KSM</strain>
    </source>
</reference>